<evidence type="ECO:0000259" key="2">
    <source>
        <dbReference type="Pfam" id="PF03787"/>
    </source>
</evidence>
<organism evidence="3 4">
    <name type="scientific">Acetivibrio straminisolvens JCM 21531</name>
    <dbReference type="NCBI Taxonomy" id="1294263"/>
    <lineage>
        <taxon>Bacteria</taxon>
        <taxon>Bacillati</taxon>
        <taxon>Bacillota</taxon>
        <taxon>Clostridia</taxon>
        <taxon>Eubacteriales</taxon>
        <taxon>Oscillospiraceae</taxon>
        <taxon>Acetivibrio</taxon>
    </lineage>
</organism>
<evidence type="ECO:0000313" key="4">
    <source>
        <dbReference type="Proteomes" id="UP000019109"/>
    </source>
</evidence>
<dbReference type="RefSeq" id="WP_038290996.1">
    <property type="nucleotide sequence ID" value="NZ_BAVR01000069.1"/>
</dbReference>
<protein>
    <recommendedName>
        <fullName evidence="2">CRISPR type III-associated protein domain-containing protein</fullName>
    </recommendedName>
</protein>
<dbReference type="InterPro" id="IPR005537">
    <property type="entry name" value="RAMP_III_fam"/>
</dbReference>
<gene>
    <name evidence="3" type="ORF">JCM21531_4017</name>
</gene>
<accession>W4VB48</accession>
<comment type="caution">
    <text evidence="3">The sequence shown here is derived from an EMBL/GenBank/DDBJ whole genome shotgun (WGS) entry which is preliminary data.</text>
</comment>
<dbReference type="AlphaFoldDB" id="W4VB48"/>
<name>W4VB48_9FIRM</name>
<sequence>MGEMSEYKIKVKICSEAIFNSGERERNLVQTKVLSDPYGFVYFHAKTLKGQLKRQAFWLLKQYAKIDYIKGTNHAASFIKSYEKLFGEPNEDEKEIIKKYVKEYESKWKSPGLMRLSNLELDIAIRNYFINLQNEDKENDYYRISPHDLIEAQTNIRTNIQLDDGIVKDKMFHSFHTVKDGLTFYSTISFEEDVSETNEPDLLKDLSRIIRSFRRIGAGIHRGRGEIEAHLLFEDTDICCR</sequence>
<dbReference type="EMBL" id="BAVR01000069">
    <property type="protein sequence ID" value="GAE90407.1"/>
    <property type="molecule type" value="Genomic_DNA"/>
</dbReference>
<dbReference type="Pfam" id="PF03787">
    <property type="entry name" value="RAMPs"/>
    <property type="match status" value="1"/>
</dbReference>
<evidence type="ECO:0000256" key="1">
    <source>
        <dbReference type="ARBA" id="ARBA00023118"/>
    </source>
</evidence>
<dbReference type="GO" id="GO:0051607">
    <property type="term" value="P:defense response to virus"/>
    <property type="evidence" value="ECO:0007669"/>
    <property type="project" value="UniProtKB-KW"/>
</dbReference>
<dbReference type="Proteomes" id="UP000019109">
    <property type="component" value="Unassembled WGS sequence"/>
</dbReference>
<proteinExistence type="predicted"/>
<keyword evidence="4" id="KW-1185">Reference proteome</keyword>
<dbReference type="STRING" id="1294263.JCM21531_4017"/>
<evidence type="ECO:0000313" key="3">
    <source>
        <dbReference type="EMBL" id="GAE90407.1"/>
    </source>
</evidence>
<reference evidence="3" key="1">
    <citation type="journal article" date="2014" name="Genome Announc.">
        <title>Draft Genome Sequence of Clostridium straminisolvens Strain JCM 21531T, Isolated from a Cellulose-Degrading Bacterial Community.</title>
        <authorList>
            <person name="Yuki M."/>
            <person name="Oshima K."/>
            <person name="Suda W."/>
            <person name="Sakamoto M."/>
            <person name="Kitamura K."/>
            <person name="Iida T."/>
            <person name="Hattori M."/>
            <person name="Ohkuma M."/>
        </authorList>
    </citation>
    <scope>NUCLEOTIDE SEQUENCE [LARGE SCALE GENOMIC DNA]</scope>
    <source>
        <strain evidence="3">JCM 21531</strain>
    </source>
</reference>
<feature type="domain" description="CRISPR type III-associated protein" evidence="2">
    <location>
        <begin position="19"/>
        <end position="228"/>
    </location>
</feature>
<keyword evidence="1" id="KW-0051">Antiviral defense</keyword>